<name>A0A382CDN6_9ZZZZ</name>
<sequence length="104" mass="11730">MNIVDGWNLIGLSVNNDNTFYIDLFENSIENSLYYFNEDGVYTSVNNLQPGEGYWLRFELPYIANISGEAINSLTINLTEGWNLISGITNSITLDSIDDPQDLI</sequence>
<protein>
    <submittedName>
        <fullName evidence="1">Uncharacterized protein</fullName>
    </submittedName>
</protein>
<reference evidence="1" key="1">
    <citation type="submission" date="2018-05" db="EMBL/GenBank/DDBJ databases">
        <authorList>
            <person name="Lanie J.A."/>
            <person name="Ng W.-L."/>
            <person name="Kazmierczak K.M."/>
            <person name="Andrzejewski T.M."/>
            <person name="Davidsen T.M."/>
            <person name="Wayne K.J."/>
            <person name="Tettelin H."/>
            <person name="Glass J.I."/>
            <person name="Rusch D."/>
            <person name="Podicherti R."/>
            <person name="Tsui H.-C.T."/>
            <person name="Winkler M.E."/>
        </authorList>
    </citation>
    <scope>NUCLEOTIDE SEQUENCE</scope>
</reference>
<evidence type="ECO:0000313" key="1">
    <source>
        <dbReference type="EMBL" id="SVB24216.1"/>
    </source>
</evidence>
<organism evidence="1">
    <name type="scientific">marine metagenome</name>
    <dbReference type="NCBI Taxonomy" id="408172"/>
    <lineage>
        <taxon>unclassified sequences</taxon>
        <taxon>metagenomes</taxon>
        <taxon>ecological metagenomes</taxon>
    </lineage>
</organism>
<proteinExistence type="predicted"/>
<gene>
    <name evidence="1" type="ORF">METZ01_LOCUS177070</name>
</gene>
<dbReference type="EMBL" id="UINC01034024">
    <property type="protein sequence ID" value="SVB24216.1"/>
    <property type="molecule type" value="Genomic_DNA"/>
</dbReference>
<accession>A0A382CDN6</accession>
<dbReference type="AlphaFoldDB" id="A0A382CDN6"/>
<feature type="non-terminal residue" evidence="1">
    <location>
        <position position="104"/>
    </location>
</feature>